<name>A0ABS5PX56_9PSED</name>
<comment type="caution">
    <text evidence="3">The sequence shown here is derived from an EMBL/GenBank/DDBJ whole genome shotgun (WGS) entry which is preliminary data.</text>
</comment>
<proteinExistence type="inferred from homology"/>
<protein>
    <submittedName>
        <fullName evidence="3">PhzF family phenazine biosynthesis protein</fullName>
    </submittedName>
</protein>
<organism evidence="3 4">
    <name type="scientific">Pseudomonas lalucatii</name>
    <dbReference type="NCBI Taxonomy" id="1424203"/>
    <lineage>
        <taxon>Bacteria</taxon>
        <taxon>Pseudomonadati</taxon>
        <taxon>Pseudomonadota</taxon>
        <taxon>Gammaproteobacteria</taxon>
        <taxon>Pseudomonadales</taxon>
        <taxon>Pseudomonadaceae</taxon>
        <taxon>Pseudomonas</taxon>
    </lineage>
</organism>
<sequence>MQVRVRIVSAFVDDGQGGNPAGVVLQADGLSSAQKQAVAVQVGLSETAFVSRSQRAACKLDFFTPTRQIAHCGHATVAAFALLRQLGQVQQGWTSKETVDGDRDILIEGDMAFMAQRQPDYVHLDDDPPLLEAVMAAMGIDPGQLLPGLWPTRVSTGGAFVIVPLADEARVAALQPEPQALSRLSERLDLVGFYAFSPDTRRPQRAAGARMFAPYYGIAEEAATGMAAGPLACFLHDLMGVSGERLLIEQGHLMHPPSPSVISVELRLEEGRIVGLLAGGRARVMHELSLTL</sequence>
<dbReference type="PIRSF" id="PIRSF016184">
    <property type="entry name" value="PhzC_PhzF"/>
    <property type="match status" value="1"/>
</dbReference>
<dbReference type="PANTHER" id="PTHR13774:SF39">
    <property type="entry name" value="BIOSYNTHESIS PROTEIN, PUTATIVE-RELATED"/>
    <property type="match status" value="1"/>
</dbReference>
<accession>A0ABS5PX56</accession>
<evidence type="ECO:0000256" key="2">
    <source>
        <dbReference type="ARBA" id="ARBA00023235"/>
    </source>
</evidence>
<dbReference type="RefSeq" id="WP_213638443.1">
    <property type="nucleotide sequence ID" value="NZ_JADPMV010000001.1"/>
</dbReference>
<keyword evidence="4" id="KW-1185">Reference proteome</keyword>
<evidence type="ECO:0000256" key="1">
    <source>
        <dbReference type="ARBA" id="ARBA00008270"/>
    </source>
</evidence>
<dbReference type="InterPro" id="IPR003719">
    <property type="entry name" value="Phenazine_PhzF-like"/>
</dbReference>
<evidence type="ECO:0000313" key="4">
    <source>
        <dbReference type="Proteomes" id="UP001196601"/>
    </source>
</evidence>
<dbReference type="Gene3D" id="3.10.310.10">
    <property type="entry name" value="Diaminopimelate Epimerase, Chain A, domain 1"/>
    <property type="match status" value="2"/>
</dbReference>
<dbReference type="SUPFAM" id="SSF54506">
    <property type="entry name" value="Diaminopimelate epimerase-like"/>
    <property type="match status" value="1"/>
</dbReference>
<dbReference type="EMBL" id="JADPMV010000001">
    <property type="protein sequence ID" value="MBS7661101.1"/>
    <property type="molecule type" value="Genomic_DNA"/>
</dbReference>
<gene>
    <name evidence="3" type="ORF">I0D00_03945</name>
</gene>
<dbReference type="Proteomes" id="UP001196601">
    <property type="component" value="Unassembled WGS sequence"/>
</dbReference>
<dbReference type="NCBIfam" id="TIGR00654">
    <property type="entry name" value="PhzF_family"/>
    <property type="match status" value="1"/>
</dbReference>
<evidence type="ECO:0000313" key="3">
    <source>
        <dbReference type="EMBL" id="MBS7661101.1"/>
    </source>
</evidence>
<comment type="similarity">
    <text evidence="1">Belongs to the PhzF family.</text>
</comment>
<dbReference type="Pfam" id="PF02567">
    <property type="entry name" value="PhzC-PhzF"/>
    <property type="match status" value="1"/>
</dbReference>
<dbReference type="PANTHER" id="PTHR13774">
    <property type="entry name" value="PHENAZINE BIOSYNTHESIS PROTEIN"/>
    <property type="match status" value="1"/>
</dbReference>
<reference evidence="3 4" key="1">
    <citation type="journal article" date="2021" name="Syst. Appl. Microbiol.">
        <title>Pseudomonas lalucatii sp. nov. isolated from Vallgornera, a karstic cave in Mallorca, Western Mediterranean.</title>
        <authorList>
            <person name="Busquets A."/>
            <person name="Mulet M."/>
            <person name="Gomila M."/>
            <person name="Garcia-Valdes E."/>
        </authorList>
    </citation>
    <scope>NUCLEOTIDE SEQUENCE [LARGE SCALE GENOMIC DNA]</scope>
    <source>
        <strain evidence="3 4">R1b54</strain>
    </source>
</reference>
<keyword evidence="2" id="KW-0413">Isomerase</keyword>